<dbReference type="AlphaFoldDB" id="A0AAJ0BX62"/>
<dbReference type="Pfam" id="PF24476">
    <property type="entry name" value="DUF7580"/>
    <property type="match status" value="1"/>
</dbReference>
<evidence type="ECO:0000313" key="4">
    <source>
        <dbReference type="Proteomes" id="UP001244011"/>
    </source>
</evidence>
<dbReference type="Proteomes" id="UP001244011">
    <property type="component" value="Unassembled WGS sequence"/>
</dbReference>
<organism evidence="3 4">
    <name type="scientific">Phialemonium atrogriseum</name>
    <dbReference type="NCBI Taxonomy" id="1093897"/>
    <lineage>
        <taxon>Eukaryota</taxon>
        <taxon>Fungi</taxon>
        <taxon>Dikarya</taxon>
        <taxon>Ascomycota</taxon>
        <taxon>Pezizomycotina</taxon>
        <taxon>Sordariomycetes</taxon>
        <taxon>Sordariomycetidae</taxon>
        <taxon>Cephalothecales</taxon>
        <taxon>Cephalothecaceae</taxon>
        <taxon>Phialemonium</taxon>
    </lineage>
</organism>
<comment type="caution">
    <text evidence="3">The sequence shown here is derived from an EMBL/GenBank/DDBJ whole genome shotgun (WGS) entry which is preliminary data.</text>
</comment>
<name>A0AAJ0BX62_9PEZI</name>
<dbReference type="PANTHER" id="PTHR35186">
    <property type="entry name" value="ANK_REP_REGION DOMAIN-CONTAINING PROTEIN"/>
    <property type="match status" value="1"/>
</dbReference>
<dbReference type="EMBL" id="MU839025">
    <property type="protein sequence ID" value="KAK1763701.1"/>
    <property type="molecule type" value="Genomic_DNA"/>
</dbReference>
<accession>A0AAJ0BX62</accession>
<keyword evidence="4" id="KW-1185">Reference proteome</keyword>
<protein>
    <recommendedName>
        <fullName evidence="2">DUF7580 domain-containing protein</fullName>
    </recommendedName>
</protein>
<dbReference type="InterPro" id="IPR056002">
    <property type="entry name" value="DUF7580"/>
</dbReference>
<gene>
    <name evidence="3" type="ORF">QBC33DRAFT_548990</name>
</gene>
<proteinExistence type="predicted"/>
<feature type="region of interest" description="Disordered" evidence="1">
    <location>
        <begin position="288"/>
        <end position="312"/>
    </location>
</feature>
<evidence type="ECO:0000259" key="2">
    <source>
        <dbReference type="Pfam" id="PF24476"/>
    </source>
</evidence>
<feature type="domain" description="DUF7580" evidence="2">
    <location>
        <begin position="323"/>
        <end position="581"/>
    </location>
</feature>
<evidence type="ECO:0000256" key="1">
    <source>
        <dbReference type="SAM" id="MobiDB-lite"/>
    </source>
</evidence>
<dbReference type="PANTHER" id="PTHR35186:SF4">
    <property type="entry name" value="PRION-INHIBITION AND PROPAGATION HELO DOMAIN-CONTAINING PROTEIN"/>
    <property type="match status" value="1"/>
</dbReference>
<dbReference type="RefSeq" id="XP_060279914.1">
    <property type="nucleotide sequence ID" value="XM_060428925.1"/>
</dbReference>
<reference evidence="3" key="1">
    <citation type="submission" date="2023-06" db="EMBL/GenBank/DDBJ databases">
        <title>Genome-scale phylogeny and comparative genomics of the fungal order Sordariales.</title>
        <authorList>
            <consortium name="Lawrence Berkeley National Laboratory"/>
            <person name="Hensen N."/>
            <person name="Bonometti L."/>
            <person name="Westerberg I."/>
            <person name="Brannstrom I.O."/>
            <person name="Guillou S."/>
            <person name="Cros-Aarteil S."/>
            <person name="Calhoun S."/>
            <person name="Haridas S."/>
            <person name="Kuo A."/>
            <person name="Mondo S."/>
            <person name="Pangilinan J."/>
            <person name="Riley R."/>
            <person name="Labutti K."/>
            <person name="Andreopoulos B."/>
            <person name="Lipzen A."/>
            <person name="Chen C."/>
            <person name="Yanf M."/>
            <person name="Daum C."/>
            <person name="Ng V."/>
            <person name="Clum A."/>
            <person name="Steindorff A."/>
            <person name="Ohm R."/>
            <person name="Martin F."/>
            <person name="Silar P."/>
            <person name="Natvig D."/>
            <person name="Lalanne C."/>
            <person name="Gautier V."/>
            <person name="Ament-Velasquez S.L."/>
            <person name="Kruys A."/>
            <person name="Hutchinson M.I."/>
            <person name="Powell A.J."/>
            <person name="Barry K."/>
            <person name="Miller A.N."/>
            <person name="Grigoriev I.V."/>
            <person name="Debuchy R."/>
            <person name="Gladieux P."/>
            <person name="Thoren M.H."/>
            <person name="Johannesson H."/>
        </authorList>
    </citation>
    <scope>NUCLEOTIDE SEQUENCE</scope>
    <source>
        <strain evidence="3">8032-3</strain>
    </source>
</reference>
<evidence type="ECO:0000313" key="3">
    <source>
        <dbReference type="EMBL" id="KAK1763701.1"/>
    </source>
</evidence>
<sequence>MAEIAGLVLGGIPLAIWALEKYAEPFEAFHRYRTSIDTFRADLILQKWQLQTTLSNVGLHADPSTQELRECFETKYPEICPQLMSIIERMDEVTAALLKTLDLDVKGKPDALPEKFQWEWRRVKHSFTVKKRNKVVEDLRHWNEDLKRSLEKLEVPAQDDTRKVQDLKRRFNITRSDAIRQSLASFHRALEFGFHCTCSTPHQAAIDLDWAAYESDSAKTIKVAVSYKTSSQPQGLGSWCKLGITSETVVQTPEPALDLLTPSPPAPIRASSPNSLFRSTVAHFRLARSLSRSPPPPPASPTTTGPSPNPQVLEASVAVSTPANTEVTSLCAALCTESSRWPLIRFLKDPDEDKNRHYSLYHHPVDSKNIVKAITLKSLFSSREQQAQRRNPYLSLSAKQRFGIAATIAWSVLHLSCSPWLTEHWDQTQMGIFLEKTQNGREVLSRHPCASYVFSPRTCQEQATADDFSHLVPNFSHLVPNFSHLVPNRTVFALGILLIEFCISEPVSKSRQGEGVPTTLVDDYQSALSRLDEVYRLAGDSYGYATERCVKFSFEGRDVYNDFDVSRFRQQFYDAVVAPVQATYLAFPDSHHSV</sequence>
<dbReference type="GeneID" id="85312112"/>